<protein>
    <submittedName>
        <fullName evidence="1">Uncharacterized protein</fullName>
    </submittedName>
</protein>
<comment type="caution">
    <text evidence="1">The sequence shown here is derived from an EMBL/GenBank/DDBJ whole genome shotgun (WGS) entry which is preliminary data.</text>
</comment>
<proteinExistence type="predicted"/>
<gene>
    <name evidence="1" type="ORF">PGTUg99_036178</name>
</gene>
<dbReference type="Proteomes" id="UP000325313">
    <property type="component" value="Unassembled WGS sequence"/>
</dbReference>
<reference evidence="1 2" key="1">
    <citation type="submission" date="2019-05" db="EMBL/GenBank/DDBJ databases">
        <title>Emergence of the Ug99 lineage of the wheat stem rust pathogen through somatic hybridization.</title>
        <authorList>
            <person name="Li F."/>
            <person name="Upadhyaya N.M."/>
            <person name="Sperschneider J."/>
            <person name="Matny O."/>
            <person name="Nguyen-Phuc H."/>
            <person name="Mago R."/>
            <person name="Raley C."/>
            <person name="Miller M.E."/>
            <person name="Silverstein K.A.T."/>
            <person name="Henningsen E."/>
            <person name="Hirsch C.D."/>
            <person name="Visser B."/>
            <person name="Pretorius Z.A."/>
            <person name="Steffenson B.J."/>
            <person name="Schwessinger B."/>
            <person name="Dodds P.N."/>
            <person name="Figueroa M."/>
        </authorList>
    </citation>
    <scope>NUCLEOTIDE SEQUENCE [LARGE SCALE GENOMIC DNA]</scope>
    <source>
        <strain evidence="1 2">Ug99</strain>
    </source>
</reference>
<dbReference type="AlphaFoldDB" id="A0A5B0S4J2"/>
<sequence>MPAPTSRAAKIRTAAVSRCRSHKPALSHWGYKLEPIRAPLHQAPGHRPGDKLLVRLTRRVLQASHLEILGNKHPSVGLCSTYYVNFPFLENKASIDVRKMYIFKYFYAQETELSVSQKTADEIKPNATLVWDSESFRCGMGVDPGGHGPNLFALSTLVHEAEESIGRPPVVLNDQNAYRLTLLDENELDQHYPSEYGSIPQEQAERKGEFTCGLFASLA</sequence>
<dbReference type="EMBL" id="VDEP01000102">
    <property type="protein sequence ID" value="KAA1132033.1"/>
    <property type="molecule type" value="Genomic_DNA"/>
</dbReference>
<organism evidence="1 2">
    <name type="scientific">Puccinia graminis f. sp. tritici</name>
    <dbReference type="NCBI Taxonomy" id="56615"/>
    <lineage>
        <taxon>Eukaryota</taxon>
        <taxon>Fungi</taxon>
        <taxon>Dikarya</taxon>
        <taxon>Basidiomycota</taxon>
        <taxon>Pucciniomycotina</taxon>
        <taxon>Pucciniomycetes</taxon>
        <taxon>Pucciniales</taxon>
        <taxon>Pucciniaceae</taxon>
        <taxon>Puccinia</taxon>
    </lineage>
</organism>
<name>A0A5B0S4J2_PUCGR</name>
<evidence type="ECO:0000313" key="1">
    <source>
        <dbReference type="EMBL" id="KAA1132033.1"/>
    </source>
</evidence>
<accession>A0A5B0S4J2</accession>
<evidence type="ECO:0000313" key="2">
    <source>
        <dbReference type="Proteomes" id="UP000325313"/>
    </source>
</evidence>